<dbReference type="Proteomes" id="UP000034740">
    <property type="component" value="Unassembled WGS sequence"/>
</dbReference>
<dbReference type="AlphaFoldDB" id="A0A0G1XX79"/>
<dbReference type="PANTHER" id="PTHR12526">
    <property type="entry name" value="GLYCOSYLTRANSFERASE"/>
    <property type="match status" value="1"/>
</dbReference>
<dbReference type="InterPro" id="IPR001296">
    <property type="entry name" value="Glyco_trans_1"/>
</dbReference>
<evidence type="ECO:0000259" key="1">
    <source>
        <dbReference type="Pfam" id="PF00534"/>
    </source>
</evidence>
<evidence type="ECO:0000313" key="2">
    <source>
        <dbReference type="EMBL" id="KKW35783.1"/>
    </source>
</evidence>
<keyword evidence="2" id="KW-0808">Transferase</keyword>
<name>A0A0G1XX79_9BACT</name>
<reference evidence="2 3" key="1">
    <citation type="journal article" date="2015" name="Nature">
        <title>rRNA introns, odd ribosomes, and small enigmatic genomes across a large radiation of phyla.</title>
        <authorList>
            <person name="Brown C.T."/>
            <person name="Hug L.A."/>
            <person name="Thomas B.C."/>
            <person name="Sharon I."/>
            <person name="Castelle C.J."/>
            <person name="Singh A."/>
            <person name="Wilkins M.J."/>
            <person name="Williams K.H."/>
            <person name="Banfield J.F."/>
        </authorList>
    </citation>
    <scope>NUCLEOTIDE SEQUENCE [LARGE SCALE GENOMIC DNA]</scope>
</reference>
<gene>
    <name evidence="2" type="ORF">UY83_C0003G0068</name>
</gene>
<evidence type="ECO:0000313" key="3">
    <source>
        <dbReference type="Proteomes" id="UP000034740"/>
    </source>
</evidence>
<comment type="caution">
    <text evidence="2">The sequence shown here is derived from an EMBL/GenBank/DDBJ whole genome shotgun (WGS) entry which is preliminary data.</text>
</comment>
<dbReference type="PANTHER" id="PTHR12526:SF630">
    <property type="entry name" value="GLYCOSYLTRANSFERASE"/>
    <property type="match status" value="1"/>
</dbReference>
<protein>
    <submittedName>
        <fullName evidence="2">Glycosyltransferase, YqgM-like protein family</fullName>
    </submittedName>
</protein>
<dbReference type="EMBL" id="LCRO01000003">
    <property type="protein sequence ID" value="KKW35783.1"/>
    <property type="molecule type" value="Genomic_DNA"/>
</dbReference>
<organism evidence="2 3">
    <name type="scientific">Candidatus Adlerbacteria bacterium GW2011_GWA1_54_10</name>
    <dbReference type="NCBI Taxonomy" id="1618605"/>
    <lineage>
        <taxon>Bacteria</taxon>
        <taxon>Candidatus Adleribacteriota</taxon>
    </lineage>
</organism>
<dbReference type="Pfam" id="PF00534">
    <property type="entry name" value="Glycos_transf_1"/>
    <property type="match status" value="1"/>
</dbReference>
<sequence>MPFVSRKTVRIYNGIGLETLGTGKMIRSAFPPGAVITGTIGELNKNKNQQVLIEQAKNNSSMFVAIVGEGEERGHLEEKIKKYNLNDRVPASEALRGFDVFALPSLKEGLPYVLLEAKLAGLPILANHVGGVGEILDNKNPGEFSLKQMLLKTLALYR</sequence>
<dbReference type="Gene3D" id="3.40.50.2000">
    <property type="entry name" value="Glycogen Phosphorylase B"/>
    <property type="match status" value="2"/>
</dbReference>
<dbReference type="SUPFAM" id="SSF53756">
    <property type="entry name" value="UDP-Glycosyltransferase/glycogen phosphorylase"/>
    <property type="match status" value="1"/>
</dbReference>
<dbReference type="GO" id="GO:0016757">
    <property type="term" value="F:glycosyltransferase activity"/>
    <property type="evidence" value="ECO:0007669"/>
    <property type="project" value="InterPro"/>
</dbReference>
<proteinExistence type="predicted"/>
<feature type="domain" description="Glycosyl transferase family 1" evidence="1">
    <location>
        <begin position="30"/>
        <end position="142"/>
    </location>
</feature>
<accession>A0A0G1XX79</accession>